<reference evidence="1" key="1">
    <citation type="submission" date="2020-10" db="EMBL/GenBank/DDBJ databases">
        <authorList>
            <person name="Castelo-Branco R."/>
            <person name="Eusebio N."/>
            <person name="Adriana R."/>
            <person name="Vieira A."/>
            <person name="Brugerolle De Fraissinette N."/>
            <person name="Rezende De Castro R."/>
            <person name="Schneider M.P."/>
            <person name="Vasconcelos V."/>
            <person name="Leao P.N."/>
        </authorList>
    </citation>
    <scope>NUCLEOTIDE SEQUENCE</scope>
    <source>
        <strain evidence="1">LEGE 11467</strain>
    </source>
</reference>
<evidence type="ECO:0000313" key="2">
    <source>
        <dbReference type="Proteomes" id="UP000621799"/>
    </source>
</evidence>
<sequence length="60" mass="7031">MKMSLEKMYPHVDRWVYEHGGRIEIGYDEESPLTSFVRAGDCGGMWWEGKDSYESLEEVL</sequence>
<evidence type="ECO:0000313" key="1">
    <source>
        <dbReference type="EMBL" id="MBE9039346.1"/>
    </source>
</evidence>
<keyword evidence="2" id="KW-1185">Reference proteome</keyword>
<dbReference type="RefSeq" id="WP_264319608.1">
    <property type="nucleotide sequence ID" value="NZ_JADEXN010000007.1"/>
</dbReference>
<name>A0A928VW61_9CYAN</name>
<organism evidence="1 2">
    <name type="scientific">Zarconia navalis LEGE 11467</name>
    <dbReference type="NCBI Taxonomy" id="1828826"/>
    <lineage>
        <taxon>Bacteria</taxon>
        <taxon>Bacillati</taxon>
        <taxon>Cyanobacteriota</taxon>
        <taxon>Cyanophyceae</taxon>
        <taxon>Oscillatoriophycideae</taxon>
        <taxon>Oscillatoriales</taxon>
        <taxon>Oscillatoriales incertae sedis</taxon>
        <taxon>Zarconia</taxon>
        <taxon>Zarconia navalis</taxon>
    </lineage>
</organism>
<comment type="caution">
    <text evidence="1">The sequence shown here is derived from an EMBL/GenBank/DDBJ whole genome shotgun (WGS) entry which is preliminary data.</text>
</comment>
<proteinExistence type="predicted"/>
<dbReference type="AlphaFoldDB" id="A0A928VW61"/>
<protein>
    <submittedName>
        <fullName evidence="1">Uncharacterized protein</fullName>
    </submittedName>
</protein>
<dbReference type="Proteomes" id="UP000621799">
    <property type="component" value="Unassembled WGS sequence"/>
</dbReference>
<gene>
    <name evidence="1" type="ORF">IQ235_00865</name>
</gene>
<accession>A0A928VW61</accession>
<dbReference type="EMBL" id="JADEXN010000007">
    <property type="protein sequence ID" value="MBE9039346.1"/>
    <property type="molecule type" value="Genomic_DNA"/>
</dbReference>